<keyword evidence="3 4" id="KW-0687">Ribonucleoprotein</keyword>
<dbReference type="GO" id="GO:0000028">
    <property type="term" value="P:ribosomal small subunit assembly"/>
    <property type="evidence" value="ECO:0007669"/>
    <property type="project" value="TreeGrafter"/>
</dbReference>
<dbReference type="PROSITE" id="PS00323">
    <property type="entry name" value="RIBOSOMAL_S19"/>
    <property type="match status" value="1"/>
</dbReference>
<dbReference type="PANTHER" id="PTHR11880">
    <property type="entry name" value="RIBOSOMAL PROTEIN S19P FAMILY MEMBER"/>
    <property type="match status" value="1"/>
</dbReference>
<dbReference type="AlphaFoldDB" id="A0AAD7XAI8"/>
<accession>A0AAD7XAI8</accession>
<dbReference type="Gene3D" id="3.30.860.10">
    <property type="entry name" value="30s Ribosomal Protein S19, Chain A"/>
    <property type="match status" value="1"/>
</dbReference>
<dbReference type="GO" id="GO:0006412">
    <property type="term" value="P:translation"/>
    <property type="evidence" value="ECO:0007669"/>
    <property type="project" value="InterPro"/>
</dbReference>
<evidence type="ECO:0000256" key="3">
    <source>
        <dbReference type="ARBA" id="ARBA00023274"/>
    </source>
</evidence>
<evidence type="ECO:0000313" key="5">
    <source>
        <dbReference type="EMBL" id="KAJ8474658.1"/>
    </source>
</evidence>
<gene>
    <name evidence="5" type="ORF">ONZ51_g7065</name>
</gene>
<keyword evidence="2 4" id="KW-0689">Ribosomal protein</keyword>
<dbReference type="PANTHER" id="PTHR11880:SF8">
    <property type="entry name" value="SMALL RIBOSOMAL SUBUNIT PROTEIN US19M"/>
    <property type="match status" value="1"/>
</dbReference>
<dbReference type="Proteomes" id="UP001215151">
    <property type="component" value="Unassembled WGS sequence"/>
</dbReference>
<proteinExistence type="inferred from homology"/>
<evidence type="ECO:0000256" key="1">
    <source>
        <dbReference type="ARBA" id="ARBA00007345"/>
    </source>
</evidence>
<protein>
    <recommendedName>
        <fullName evidence="7">Ribosomal protein S19</fullName>
    </recommendedName>
</protein>
<name>A0AAD7XAI8_9APHY</name>
<evidence type="ECO:0008006" key="7">
    <source>
        <dbReference type="Google" id="ProtNLM"/>
    </source>
</evidence>
<dbReference type="GO" id="GO:0003735">
    <property type="term" value="F:structural constituent of ribosome"/>
    <property type="evidence" value="ECO:0007669"/>
    <property type="project" value="InterPro"/>
</dbReference>
<dbReference type="InterPro" id="IPR020934">
    <property type="entry name" value="Ribosomal_uS19_CS"/>
</dbReference>
<dbReference type="SUPFAM" id="SSF54570">
    <property type="entry name" value="Ribosomal protein S19"/>
    <property type="match status" value="1"/>
</dbReference>
<keyword evidence="6" id="KW-1185">Reference proteome</keyword>
<dbReference type="Pfam" id="PF00203">
    <property type="entry name" value="Ribosomal_S19"/>
    <property type="match status" value="1"/>
</dbReference>
<dbReference type="InterPro" id="IPR002222">
    <property type="entry name" value="Ribosomal_uS19"/>
</dbReference>
<dbReference type="GO" id="GO:0003723">
    <property type="term" value="F:RNA binding"/>
    <property type="evidence" value="ECO:0007669"/>
    <property type="project" value="InterPro"/>
</dbReference>
<dbReference type="EMBL" id="JAPEVG010000181">
    <property type="protein sequence ID" value="KAJ8474658.1"/>
    <property type="molecule type" value="Genomic_DNA"/>
</dbReference>
<dbReference type="InterPro" id="IPR023575">
    <property type="entry name" value="Ribosomal_uS19_SF"/>
</dbReference>
<reference evidence="5" key="1">
    <citation type="submission" date="2022-11" db="EMBL/GenBank/DDBJ databases">
        <title>Genome Sequence of Cubamyces cubensis.</title>
        <authorList>
            <person name="Buettner E."/>
        </authorList>
    </citation>
    <scope>NUCLEOTIDE SEQUENCE</scope>
    <source>
        <strain evidence="5">MPL-01</strain>
    </source>
</reference>
<comment type="caution">
    <text evidence="5">The sequence shown here is derived from an EMBL/GenBank/DDBJ whole genome shotgun (WGS) entry which is preliminary data.</text>
</comment>
<evidence type="ECO:0000256" key="2">
    <source>
        <dbReference type="ARBA" id="ARBA00022980"/>
    </source>
</evidence>
<sequence length="268" mass="29874">MLPTAVVQGGRSAWKGPFFVAFPNLRHALENNIAIKTQARSCTILPNFIGIRFLVHNGKDYVPVTVTQDMVGHKLGEFAITRKRFTYNRVLAGGTTHILSYPRRQYLFQSVYTYLPCELLGLVDARPDSFVLQGWAIGGIVVVYCAARCTGVEPFMPSSPIENPIIDKKGLAFLALELAYCSLVILPGASLMQRMVANYLERKAQKRTSTVGKQPTYKTLAKCRPHTCLRAIDGSQSIHKTHRGAEVPKLLRIADRRNLPVLKTFSSR</sequence>
<organism evidence="5 6">
    <name type="scientific">Trametes cubensis</name>
    <dbReference type="NCBI Taxonomy" id="1111947"/>
    <lineage>
        <taxon>Eukaryota</taxon>
        <taxon>Fungi</taxon>
        <taxon>Dikarya</taxon>
        <taxon>Basidiomycota</taxon>
        <taxon>Agaricomycotina</taxon>
        <taxon>Agaricomycetes</taxon>
        <taxon>Polyporales</taxon>
        <taxon>Polyporaceae</taxon>
        <taxon>Trametes</taxon>
    </lineage>
</organism>
<dbReference type="GO" id="GO:0005763">
    <property type="term" value="C:mitochondrial small ribosomal subunit"/>
    <property type="evidence" value="ECO:0007669"/>
    <property type="project" value="TreeGrafter"/>
</dbReference>
<comment type="similarity">
    <text evidence="1 4">Belongs to the universal ribosomal protein uS19 family.</text>
</comment>
<evidence type="ECO:0000313" key="6">
    <source>
        <dbReference type="Proteomes" id="UP001215151"/>
    </source>
</evidence>
<dbReference type="HAMAP" id="MF_00531">
    <property type="entry name" value="Ribosomal_uS19"/>
    <property type="match status" value="1"/>
</dbReference>
<dbReference type="PRINTS" id="PR00975">
    <property type="entry name" value="RIBOSOMALS19"/>
</dbReference>
<evidence type="ECO:0000256" key="4">
    <source>
        <dbReference type="RuleBase" id="RU003485"/>
    </source>
</evidence>